<dbReference type="Gene3D" id="3.90.550.10">
    <property type="entry name" value="Spore Coat Polysaccharide Biosynthesis Protein SpsA, Chain A"/>
    <property type="match status" value="1"/>
</dbReference>
<dbReference type="RefSeq" id="WP_207327681.1">
    <property type="nucleotide sequence ID" value="NZ_JAFMYW010000001.1"/>
</dbReference>
<evidence type="ECO:0000313" key="3">
    <source>
        <dbReference type="Proteomes" id="UP000664628"/>
    </source>
</evidence>
<dbReference type="InterPro" id="IPR001173">
    <property type="entry name" value="Glyco_trans_2-like"/>
</dbReference>
<dbReference type="Proteomes" id="UP000664628">
    <property type="component" value="Unassembled WGS sequence"/>
</dbReference>
<accession>A0ABS3JCQ9</accession>
<reference evidence="2 3" key="1">
    <citation type="submission" date="2021-03" db="EMBL/GenBank/DDBJ databases">
        <title>Fibrella sp. HMF5405 genome sequencing and assembly.</title>
        <authorList>
            <person name="Kang H."/>
            <person name="Kim H."/>
            <person name="Bae S."/>
            <person name="Joh K."/>
        </authorList>
    </citation>
    <scope>NUCLEOTIDE SEQUENCE [LARGE SCALE GENOMIC DNA]</scope>
    <source>
        <strain evidence="2 3">HMF5405</strain>
    </source>
</reference>
<dbReference type="Pfam" id="PF00535">
    <property type="entry name" value="Glycos_transf_2"/>
    <property type="match status" value="1"/>
</dbReference>
<gene>
    <name evidence="2" type="ORF">J2I46_04255</name>
</gene>
<feature type="domain" description="Glycosyltransferase 2-like" evidence="1">
    <location>
        <begin position="7"/>
        <end position="154"/>
    </location>
</feature>
<proteinExistence type="predicted"/>
<dbReference type="PANTHER" id="PTHR22916:SF67">
    <property type="entry name" value="COLANIC ACID BIOSYNTHESIS GLYCOSYL TRANSFERASE WCAE-RELATED"/>
    <property type="match status" value="1"/>
</dbReference>
<sequence length="264" mass="30933">MRNIKFSIVTIVYNEQSYIERTLQSVVNQSYANFEYLVIDGYSTDDTVLIINKYIKNIKFFVSEPDSGLYDAMNKGIIHSTGDYIIFMNGGDRFATNDVLDLLSKELSKDDRVIDFVYGDSYVCYENSEIEFYKKARNAKYLWYGMFANHQAMFYRLSLVKSNNLLFDLNYKISADYKFTVDFLKFCSTKLYINRPFCVFRLGGASVVQRDLGLFEAEKIRKFSLGYTIPVILSIRILIYSARFLEDRLSWLHKYLRFSNLSTN</sequence>
<name>A0ABS3JCQ9_9BACT</name>
<dbReference type="PANTHER" id="PTHR22916">
    <property type="entry name" value="GLYCOSYLTRANSFERASE"/>
    <property type="match status" value="1"/>
</dbReference>
<organism evidence="2 3">
    <name type="scientific">Fibrella forsythiae</name>
    <dbReference type="NCBI Taxonomy" id="2817061"/>
    <lineage>
        <taxon>Bacteria</taxon>
        <taxon>Pseudomonadati</taxon>
        <taxon>Bacteroidota</taxon>
        <taxon>Cytophagia</taxon>
        <taxon>Cytophagales</taxon>
        <taxon>Spirosomataceae</taxon>
        <taxon>Fibrella</taxon>
    </lineage>
</organism>
<dbReference type="EMBL" id="JAFMYW010000001">
    <property type="protein sequence ID" value="MBO0947780.1"/>
    <property type="molecule type" value="Genomic_DNA"/>
</dbReference>
<evidence type="ECO:0000259" key="1">
    <source>
        <dbReference type="Pfam" id="PF00535"/>
    </source>
</evidence>
<comment type="caution">
    <text evidence="2">The sequence shown here is derived from an EMBL/GenBank/DDBJ whole genome shotgun (WGS) entry which is preliminary data.</text>
</comment>
<evidence type="ECO:0000313" key="2">
    <source>
        <dbReference type="EMBL" id="MBO0947780.1"/>
    </source>
</evidence>
<dbReference type="InterPro" id="IPR029044">
    <property type="entry name" value="Nucleotide-diphossugar_trans"/>
</dbReference>
<keyword evidence="3" id="KW-1185">Reference proteome</keyword>
<protein>
    <submittedName>
        <fullName evidence="2">Glycosyltransferase</fullName>
    </submittedName>
</protein>
<dbReference type="CDD" id="cd06433">
    <property type="entry name" value="GT_2_WfgS_like"/>
    <property type="match status" value="1"/>
</dbReference>
<dbReference type="SUPFAM" id="SSF53448">
    <property type="entry name" value="Nucleotide-diphospho-sugar transferases"/>
    <property type="match status" value="1"/>
</dbReference>